<dbReference type="PANTHER" id="PTHR33538">
    <property type="entry name" value="PROTEIN GAMETE EXPRESSED 1"/>
    <property type="match status" value="1"/>
</dbReference>
<feature type="transmembrane region" description="Helical" evidence="1">
    <location>
        <begin position="417"/>
        <end position="437"/>
    </location>
</feature>
<gene>
    <name evidence="2" type="ORF">PAPYR_3378</name>
</gene>
<name>A0ABQ8UMH1_9EUKA</name>
<evidence type="ECO:0000313" key="3">
    <source>
        <dbReference type="Proteomes" id="UP001141327"/>
    </source>
</evidence>
<evidence type="ECO:0008006" key="4">
    <source>
        <dbReference type="Google" id="ProtNLM"/>
    </source>
</evidence>
<keyword evidence="3" id="KW-1185">Reference proteome</keyword>
<evidence type="ECO:0000256" key="1">
    <source>
        <dbReference type="SAM" id="Phobius"/>
    </source>
</evidence>
<protein>
    <recommendedName>
        <fullName evidence="4">Protein GAMETE EXPRESSED 1</fullName>
    </recommendedName>
</protein>
<keyword evidence="1" id="KW-1133">Transmembrane helix</keyword>
<dbReference type="EMBL" id="JAPMOS010000013">
    <property type="protein sequence ID" value="KAJ4460363.1"/>
    <property type="molecule type" value="Genomic_DNA"/>
</dbReference>
<sequence length="516" mass="57692">MVEVGFAGRSCLQRAHDNMNCLTMDDEEKLKFAVRLLNCYFEKTGQKQHKCTKDMSIRQCTSGMNEATHIMVNSYLQHAENLCRYLQNDAFVARTENTISNLFTATHDTISHLGSLVSTAEILNQNLTDAVRLQKAVHEGVTGLRTQQEVLIKTQSERFDTLANLSSSIQTDVEHSLTVSRALAAAQQDLASAQRSMASGLMDALQELQSNSTHLVLLLGEAMTGQRELLALQGEIATSVASVKVAQQTAEKSLNALVLQTQAIDGHLSDSLRKGDQLLALQREAEQGMLSLKATQSQSFRRAEEALSSLAKSSEDAAQHIRVQNEIYERTTHEIFDSLHLIREGNVRILNNFFDIKAALFYGLTSLVAFLATASVHTQGARFWIYTVLSLNYALERLVGLLVQFGYLADVEPFVFLLRRLCLLVCGLCLFLSVCRYRNYEKLNYRSIATLTRDVRSLERQLTNLEAYIRTLPLALVPPPPNEEDVTESRGKAQAERSLLLPEEETARLRSPKHDD</sequence>
<keyword evidence="1" id="KW-0812">Transmembrane</keyword>
<feature type="transmembrane region" description="Helical" evidence="1">
    <location>
        <begin position="383"/>
        <end position="405"/>
    </location>
</feature>
<keyword evidence="1" id="KW-0472">Membrane</keyword>
<comment type="caution">
    <text evidence="2">The sequence shown here is derived from an EMBL/GenBank/DDBJ whole genome shotgun (WGS) entry which is preliminary data.</text>
</comment>
<dbReference type="Proteomes" id="UP001141327">
    <property type="component" value="Unassembled WGS sequence"/>
</dbReference>
<accession>A0ABQ8UMH1</accession>
<dbReference type="PANTHER" id="PTHR33538:SF2">
    <property type="entry name" value="PROTEIN GAMETE EXPRESSED 1"/>
    <property type="match status" value="1"/>
</dbReference>
<proteinExistence type="predicted"/>
<dbReference type="InterPro" id="IPR040346">
    <property type="entry name" value="GEX1/Brambleberry"/>
</dbReference>
<reference evidence="2" key="1">
    <citation type="journal article" date="2022" name="bioRxiv">
        <title>Genomics of Preaxostyla Flagellates Illuminates Evolutionary Transitions and the Path Towards Mitochondrial Loss.</title>
        <authorList>
            <person name="Novak L.V.F."/>
            <person name="Treitli S.C."/>
            <person name="Pyrih J."/>
            <person name="Halakuc P."/>
            <person name="Pipaliya S.V."/>
            <person name="Vacek V."/>
            <person name="Brzon O."/>
            <person name="Soukal P."/>
            <person name="Eme L."/>
            <person name="Dacks J.B."/>
            <person name="Karnkowska A."/>
            <person name="Elias M."/>
            <person name="Hampl V."/>
        </authorList>
    </citation>
    <scope>NUCLEOTIDE SEQUENCE</scope>
    <source>
        <strain evidence="2">RCP-MX</strain>
    </source>
</reference>
<organism evidence="2 3">
    <name type="scientific">Paratrimastix pyriformis</name>
    <dbReference type="NCBI Taxonomy" id="342808"/>
    <lineage>
        <taxon>Eukaryota</taxon>
        <taxon>Metamonada</taxon>
        <taxon>Preaxostyla</taxon>
        <taxon>Paratrimastigidae</taxon>
        <taxon>Paratrimastix</taxon>
    </lineage>
</organism>
<feature type="transmembrane region" description="Helical" evidence="1">
    <location>
        <begin position="359"/>
        <end position="376"/>
    </location>
</feature>
<evidence type="ECO:0000313" key="2">
    <source>
        <dbReference type="EMBL" id="KAJ4460363.1"/>
    </source>
</evidence>